<dbReference type="GO" id="GO:0000155">
    <property type="term" value="F:phosphorelay sensor kinase activity"/>
    <property type="evidence" value="ECO:0007669"/>
    <property type="project" value="InterPro"/>
</dbReference>
<dbReference type="CDD" id="cd18773">
    <property type="entry name" value="PDC1_HK_sensor"/>
    <property type="match status" value="1"/>
</dbReference>
<gene>
    <name evidence="8" type="ORF">B4O97_18100</name>
</gene>
<dbReference type="Gene3D" id="3.30.565.10">
    <property type="entry name" value="Histidine kinase-like ATPase, C-terminal domain"/>
    <property type="match status" value="1"/>
</dbReference>
<evidence type="ECO:0000256" key="5">
    <source>
        <dbReference type="ARBA" id="ARBA00023136"/>
    </source>
</evidence>
<organism evidence="8 9">
    <name type="scientific">Marispirochaeta aestuarii</name>
    <dbReference type="NCBI Taxonomy" id="1963862"/>
    <lineage>
        <taxon>Bacteria</taxon>
        <taxon>Pseudomonadati</taxon>
        <taxon>Spirochaetota</taxon>
        <taxon>Spirochaetia</taxon>
        <taxon>Spirochaetales</taxon>
        <taxon>Spirochaetaceae</taxon>
        <taxon>Marispirochaeta</taxon>
    </lineage>
</organism>
<dbReference type="STRING" id="1963862.B4O97_18100"/>
<keyword evidence="9" id="KW-1185">Reference proteome</keyword>
<dbReference type="SUPFAM" id="SSF55874">
    <property type="entry name" value="ATPase domain of HSP90 chaperone/DNA topoisomerase II/histidine kinase"/>
    <property type="match status" value="1"/>
</dbReference>
<evidence type="ECO:0000259" key="7">
    <source>
        <dbReference type="SMART" id="SM00387"/>
    </source>
</evidence>
<evidence type="ECO:0000256" key="2">
    <source>
        <dbReference type="ARBA" id="ARBA00022475"/>
    </source>
</evidence>
<evidence type="ECO:0000256" key="4">
    <source>
        <dbReference type="ARBA" id="ARBA00022989"/>
    </source>
</evidence>
<comment type="subcellular location">
    <subcellularLocation>
        <location evidence="1">Cell membrane</location>
        <topology evidence="1">Multi-pass membrane protein</topology>
    </subcellularLocation>
</comment>
<evidence type="ECO:0000256" key="1">
    <source>
        <dbReference type="ARBA" id="ARBA00004651"/>
    </source>
</evidence>
<proteinExistence type="predicted"/>
<reference evidence="8 9" key="1">
    <citation type="submission" date="2017-03" db="EMBL/GenBank/DDBJ databases">
        <title>Draft Genome sequence of Marispirochaeta sp. strain JC444.</title>
        <authorList>
            <person name="Shivani Y."/>
            <person name="Subhash Y."/>
            <person name="Sasikala C."/>
            <person name="Ramana C."/>
        </authorList>
    </citation>
    <scope>NUCLEOTIDE SEQUENCE [LARGE SCALE GENOMIC DNA]</scope>
    <source>
        <strain evidence="8 9">JC444</strain>
    </source>
</reference>
<dbReference type="Pfam" id="PF06580">
    <property type="entry name" value="His_kinase"/>
    <property type="match status" value="1"/>
</dbReference>
<dbReference type="Pfam" id="PF02518">
    <property type="entry name" value="HATPase_c"/>
    <property type="match status" value="1"/>
</dbReference>
<dbReference type="PANTHER" id="PTHR34220:SF7">
    <property type="entry name" value="SENSOR HISTIDINE KINASE YPDA"/>
    <property type="match status" value="1"/>
</dbReference>
<dbReference type="InterPro" id="IPR036890">
    <property type="entry name" value="HATPase_C_sf"/>
</dbReference>
<comment type="caution">
    <text evidence="8">The sequence shown here is derived from an EMBL/GenBank/DDBJ whole genome shotgun (WGS) entry which is preliminary data.</text>
</comment>
<dbReference type="AlphaFoldDB" id="A0A1Y1RT96"/>
<dbReference type="GO" id="GO:0005886">
    <property type="term" value="C:plasma membrane"/>
    <property type="evidence" value="ECO:0007669"/>
    <property type="project" value="UniProtKB-SubCell"/>
</dbReference>
<dbReference type="SMART" id="SM00387">
    <property type="entry name" value="HATPase_c"/>
    <property type="match status" value="1"/>
</dbReference>
<dbReference type="EMBL" id="MWQY01000031">
    <property type="protein sequence ID" value="ORC30330.1"/>
    <property type="molecule type" value="Genomic_DNA"/>
</dbReference>
<evidence type="ECO:0000256" key="6">
    <source>
        <dbReference type="SAM" id="Phobius"/>
    </source>
</evidence>
<evidence type="ECO:0000313" key="8">
    <source>
        <dbReference type="EMBL" id="ORC30330.1"/>
    </source>
</evidence>
<name>A0A1Y1RT96_9SPIO</name>
<dbReference type="PANTHER" id="PTHR34220">
    <property type="entry name" value="SENSOR HISTIDINE KINASE YPDA"/>
    <property type="match status" value="1"/>
</dbReference>
<dbReference type="InterPro" id="IPR010559">
    <property type="entry name" value="Sig_transdc_His_kin_internal"/>
</dbReference>
<dbReference type="InterPro" id="IPR050640">
    <property type="entry name" value="Bact_2-comp_sensor_kinase"/>
</dbReference>
<dbReference type="Proteomes" id="UP000192343">
    <property type="component" value="Unassembled WGS sequence"/>
</dbReference>
<evidence type="ECO:0000313" key="9">
    <source>
        <dbReference type="Proteomes" id="UP000192343"/>
    </source>
</evidence>
<keyword evidence="3 6" id="KW-0812">Transmembrane</keyword>
<feature type="transmembrane region" description="Helical" evidence="6">
    <location>
        <begin position="287"/>
        <end position="309"/>
    </location>
</feature>
<dbReference type="RefSeq" id="WP_083052929.1">
    <property type="nucleotide sequence ID" value="NZ_MWQY01000031.1"/>
</dbReference>
<dbReference type="InterPro" id="IPR003594">
    <property type="entry name" value="HATPase_dom"/>
</dbReference>
<dbReference type="OrthoDB" id="367563at2"/>
<keyword evidence="5 6" id="KW-0472">Membrane</keyword>
<dbReference type="Pfam" id="PF02743">
    <property type="entry name" value="dCache_1"/>
    <property type="match status" value="1"/>
</dbReference>
<feature type="domain" description="Histidine kinase/HSP90-like ATPase" evidence="7">
    <location>
        <begin position="471"/>
        <end position="583"/>
    </location>
</feature>
<accession>A0A1Y1RT96</accession>
<keyword evidence="2" id="KW-1003">Cell membrane</keyword>
<evidence type="ECO:0000256" key="3">
    <source>
        <dbReference type="ARBA" id="ARBA00022692"/>
    </source>
</evidence>
<keyword evidence="4 6" id="KW-1133">Transmembrane helix</keyword>
<protein>
    <recommendedName>
        <fullName evidence="7">Histidine kinase/HSP90-like ATPase domain-containing protein</fullName>
    </recommendedName>
</protein>
<sequence>MVEHKQSRFFLRNFALFLLPVFVSLMLLGSISIAITQKFVREEIDRKDSILLGQIMAAIEVMLNEMDSLNLNFGTNPEINFGLKRILRSDPYSLTNTEIDKLSMIRNFIDAPANSRPYIHSIYVYMNNNYGRLLTTTEGLTSLDTFFDTQWFVRFQTSPAESLMWTEVRNIRQYAFERESKRILSIYRRLFSSGVARTDGVIVLNINAAYIENLLSSLRIYPEQRLLISDGEGNVLFGNPPEGFSAKAIVSDTENSYSVSRLESRRYGWNYISVVPTEIIYDIPSRLSLITFGVFVLSALMGLTITYVLTRRNYRNIQNIISIIDSAENDQPLPPGPSGVHDEYGYIVQNLLKTFIERSYLKVQLSERMYRTRTIELLALQSQMNPHFLFNTLETINWKILGFTGKPNEANEMITNLSDVLQYSLRGDQREVSLEEEIENTRSYIAIQKVRYRDKFEVIWDWDEELLECGVMKLLLQPLVENSIYHGIKTIKGSAAIFITIRSAGETLELTVRDTGKGMSPEDLEKIRDSIKEEREEKDLSHHIGLYNTNKRLKLLYGKEYGLFIDSLPGKGTTATAVLPLHIS</sequence>
<dbReference type="InterPro" id="IPR033479">
    <property type="entry name" value="dCache_1"/>
</dbReference>